<evidence type="ECO:0000313" key="2">
    <source>
        <dbReference type="Proteomes" id="UP000290289"/>
    </source>
</evidence>
<proteinExistence type="predicted"/>
<organism evidence="1 2">
    <name type="scientific">Malus domestica</name>
    <name type="common">Apple</name>
    <name type="synonym">Pyrus malus</name>
    <dbReference type="NCBI Taxonomy" id="3750"/>
    <lineage>
        <taxon>Eukaryota</taxon>
        <taxon>Viridiplantae</taxon>
        <taxon>Streptophyta</taxon>
        <taxon>Embryophyta</taxon>
        <taxon>Tracheophyta</taxon>
        <taxon>Spermatophyta</taxon>
        <taxon>Magnoliopsida</taxon>
        <taxon>eudicotyledons</taxon>
        <taxon>Gunneridae</taxon>
        <taxon>Pentapetalae</taxon>
        <taxon>rosids</taxon>
        <taxon>fabids</taxon>
        <taxon>Rosales</taxon>
        <taxon>Rosaceae</taxon>
        <taxon>Amygdaloideae</taxon>
        <taxon>Maleae</taxon>
        <taxon>Malus</taxon>
    </lineage>
</organism>
<sequence length="78" mass="9364">MHRSEACWGEERRGTEGLTDWREMGATGRLGPMRFSLILQREMDREIEREREREEKAWLCAFGLPFPFLKPWQPEPQN</sequence>
<gene>
    <name evidence="1" type="ORF">DVH24_036689</name>
</gene>
<keyword evidence="2" id="KW-1185">Reference proteome</keyword>
<dbReference type="EMBL" id="RDQH01000338">
    <property type="protein sequence ID" value="RXH82348.1"/>
    <property type="molecule type" value="Genomic_DNA"/>
</dbReference>
<accession>A0A498IFJ7</accession>
<dbReference type="Proteomes" id="UP000290289">
    <property type="component" value="Chromosome 12"/>
</dbReference>
<evidence type="ECO:0000313" key="1">
    <source>
        <dbReference type="EMBL" id="RXH82348.1"/>
    </source>
</evidence>
<dbReference type="AlphaFoldDB" id="A0A498IFJ7"/>
<name>A0A498IFJ7_MALDO</name>
<protein>
    <submittedName>
        <fullName evidence="1">Uncharacterized protein</fullName>
    </submittedName>
</protein>
<comment type="caution">
    <text evidence="1">The sequence shown here is derived from an EMBL/GenBank/DDBJ whole genome shotgun (WGS) entry which is preliminary data.</text>
</comment>
<reference evidence="1 2" key="1">
    <citation type="submission" date="2018-10" db="EMBL/GenBank/DDBJ databases">
        <title>A high-quality apple genome assembly.</title>
        <authorList>
            <person name="Hu J."/>
        </authorList>
    </citation>
    <scope>NUCLEOTIDE SEQUENCE [LARGE SCALE GENOMIC DNA]</scope>
    <source>
        <strain evidence="2">cv. HFTH1</strain>
        <tissue evidence="1">Young leaf</tissue>
    </source>
</reference>